<evidence type="ECO:0000313" key="3">
    <source>
        <dbReference type="EMBL" id="SHO56519.1"/>
    </source>
</evidence>
<dbReference type="GO" id="GO:0047061">
    <property type="term" value="F:glucose-fructose oxidoreductase activity"/>
    <property type="evidence" value="ECO:0007669"/>
    <property type="project" value="UniProtKB-EC"/>
</dbReference>
<dbReference type="GO" id="GO:0000166">
    <property type="term" value="F:nucleotide binding"/>
    <property type="evidence" value="ECO:0007669"/>
    <property type="project" value="InterPro"/>
</dbReference>
<dbReference type="AlphaFoldDB" id="A0A1M7YV32"/>
<dbReference type="Pfam" id="PF22725">
    <property type="entry name" value="GFO_IDH_MocA_C3"/>
    <property type="match status" value="1"/>
</dbReference>
<dbReference type="Gene3D" id="3.40.50.720">
    <property type="entry name" value="NAD(P)-binding Rossmann-like Domain"/>
    <property type="match status" value="1"/>
</dbReference>
<dbReference type="EMBL" id="FRFG01000026">
    <property type="protein sequence ID" value="SHO56519.1"/>
    <property type="molecule type" value="Genomic_DNA"/>
</dbReference>
<feature type="domain" description="Gfo/Idh/MocA-like oxidoreductase N-terminal" evidence="1">
    <location>
        <begin position="2"/>
        <end position="120"/>
    </location>
</feature>
<proteinExistence type="predicted"/>
<keyword evidence="4" id="KW-1185">Reference proteome</keyword>
<dbReference type="SUPFAM" id="SSF55347">
    <property type="entry name" value="Glyceraldehyde-3-phosphate dehydrogenase-like, C-terminal domain"/>
    <property type="match status" value="1"/>
</dbReference>
<dbReference type="InterPro" id="IPR000683">
    <property type="entry name" value="Gfo/Idh/MocA-like_OxRdtase_N"/>
</dbReference>
<dbReference type="PANTHER" id="PTHR43054">
    <property type="match status" value="1"/>
</dbReference>
<keyword evidence="3" id="KW-0560">Oxidoreductase</keyword>
<protein>
    <submittedName>
        <fullName evidence="3">Glucose--fructose oxidoreductase</fullName>
        <ecNumber evidence="3">1.1.99.28</ecNumber>
    </submittedName>
</protein>
<gene>
    <name evidence="3" type="primary">gfo_1</name>
    <name evidence="3" type="ORF">VQ7734_02288</name>
</gene>
<dbReference type="InterPro" id="IPR036291">
    <property type="entry name" value="NAD(P)-bd_dom_sf"/>
</dbReference>
<reference evidence="4" key="1">
    <citation type="submission" date="2016-12" db="EMBL/GenBank/DDBJ databases">
        <authorList>
            <person name="Rodrigo-Torres L."/>
            <person name="Arahal R.D."/>
            <person name="Lucena T."/>
        </authorList>
    </citation>
    <scope>NUCLEOTIDE SEQUENCE [LARGE SCALE GENOMIC DNA]</scope>
</reference>
<dbReference type="RefSeq" id="WP_073582576.1">
    <property type="nucleotide sequence ID" value="NZ_AP024897.1"/>
</dbReference>
<sequence>MIHFAVIGTGWISEAFVQAAHQTGKMQLQAVYSRSLESALEFGQPFGVNLYYTDLNELAEDTSIDAVYIASPNAMHCEQSVLMMEHGKHVICEKPIASNIREAEFMDEVAERRQVVCMEAYRSGYLPNFAQIRAAMEKTGPVNKAFFNYCQYSSRYDKYLQGENPNTFNPAFSNGSVMDIGFYPLAAAVALFGRPESVKAEGQLLASGVDGEGSLLLRYPQLTVVIQHSKISDSVIPSEIQGQNGTIVIDHIADIQSVSVRYRDGQTEELTVSQHELGMFYEADFFADAVIHQQLPDRKETLLISELLTDIRQQLGVVYPADKA</sequence>
<name>A0A1M7YV32_9VIBR</name>
<dbReference type="EC" id="1.1.99.28" evidence="3"/>
<dbReference type="PANTHER" id="PTHR43054:SF1">
    <property type="entry name" value="SCYLLO-INOSITOL 2-DEHYDROGENASE (NADP(+)) IOLU"/>
    <property type="match status" value="1"/>
</dbReference>
<organism evidence="3 4">
    <name type="scientific">Vibrio quintilis</name>
    <dbReference type="NCBI Taxonomy" id="1117707"/>
    <lineage>
        <taxon>Bacteria</taxon>
        <taxon>Pseudomonadati</taxon>
        <taxon>Pseudomonadota</taxon>
        <taxon>Gammaproteobacteria</taxon>
        <taxon>Vibrionales</taxon>
        <taxon>Vibrionaceae</taxon>
        <taxon>Vibrio</taxon>
    </lineage>
</organism>
<evidence type="ECO:0000313" key="4">
    <source>
        <dbReference type="Proteomes" id="UP000184600"/>
    </source>
</evidence>
<accession>A0A1M7YV32</accession>
<dbReference type="Proteomes" id="UP000184600">
    <property type="component" value="Unassembled WGS sequence"/>
</dbReference>
<dbReference type="STRING" id="1117707.VQ7734_02288"/>
<dbReference type="Pfam" id="PF01408">
    <property type="entry name" value="GFO_IDH_MocA"/>
    <property type="match status" value="1"/>
</dbReference>
<dbReference type="Gene3D" id="3.30.360.10">
    <property type="entry name" value="Dihydrodipicolinate Reductase, domain 2"/>
    <property type="match status" value="1"/>
</dbReference>
<evidence type="ECO:0000259" key="2">
    <source>
        <dbReference type="Pfam" id="PF22725"/>
    </source>
</evidence>
<dbReference type="OrthoDB" id="9774191at2"/>
<dbReference type="InterPro" id="IPR055170">
    <property type="entry name" value="GFO_IDH_MocA-like_dom"/>
</dbReference>
<evidence type="ECO:0000259" key="1">
    <source>
        <dbReference type="Pfam" id="PF01408"/>
    </source>
</evidence>
<feature type="domain" description="GFO/IDH/MocA-like oxidoreductase" evidence="2">
    <location>
        <begin position="154"/>
        <end position="247"/>
    </location>
</feature>
<dbReference type="SUPFAM" id="SSF51735">
    <property type="entry name" value="NAD(P)-binding Rossmann-fold domains"/>
    <property type="match status" value="1"/>
</dbReference>